<sequence length="220" mass="24660">MTKNTIRSLFLVFSIFSCSLVMAEVEDIESIESNSHFYIGVTLGKASSEETFHNVFTLMGNEYSKKDDNTALGLYAGYNFADKWSLEGGVIFVSHLNKRPSPQPIEEVYLTVFTFTPIIYIDLNDDLSLFVKAGLGVLIYSEDYHKHNDIFSLGSGDSWAGGGLALGAGIEMSVSSDIEFRFGYDYIKAELEADEENHLQNLTTIDEEFSLISLSFHYKF</sequence>
<feature type="chain" id="PRO_5047510497" evidence="2">
    <location>
        <begin position="24"/>
        <end position="220"/>
    </location>
</feature>
<evidence type="ECO:0000313" key="4">
    <source>
        <dbReference type="EMBL" id="WOH37430.1"/>
    </source>
</evidence>
<organism evidence="4 5">
    <name type="scientific">Thalassotalea fonticola</name>
    <dbReference type="NCBI Taxonomy" id="3065649"/>
    <lineage>
        <taxon>Bacteria</taxon>
        <taxon>Pseudomonadati</taxon>
        <taxon>Pseudomonadota</taxon>
        <taxon>Gammaproteobacteria</taxon>
        <taxon>Alteromonadales</taxon>
        <taxon>Colwelliaceae</taxon>
        <taxon>Thalassotalea</taxon>
    </lineage>
</organism>
<accession>A0ABZ0GPB2</accession>
<dbReference type="RefSeq" id="WP_348396220.1">
    <property type="nucleotide sequence ID" value="NZ_CP136600.1"/>
</dbReference>
<keyword evidence="1 2" id="KW-0732">Signal</keyword>
<proteinExistence type="predicted"/>
<feature type="signal peptide" evidence="2">
    <location>
        <begin position="1"/>
        <end position="23"/>
    </location>
</feature>
<dbReference type="InterPro" id="IPR011250">
    <property type="entry name" value="OMP/PagP_B-barrel"/>
</dbReference>
<evidence type="ECO:0000313" key="5">
    <source>
        <dbReference type="Proteomes" id="UP001301442"/>
    </source>
</evidence>
<feature type="domain" description="Outer membrane protein beta-barrel" evidence="3">
    <location>
        <begin position="21"/>
        <end position="220"/>
    </location>
</feature>
<keyword evidence="5" id="KW-1185">Reference proteome</keyword>
<protein>
    <submittedName>
        <fullName evidence="4">Outer membrane beta-barrel protein</fullName>
    </submittedName>
</protein>
<dbReference type="InterPro" id="IPR027385">
    <property type="entry name" value="Beta-barrel_OMP"/>
</dbReference>
<evidence type="ECO:0000256" key="1">
    <source>
        <dbReference type="ARBA" id="ARBA00022729"/>
    </source>
</evidence>
<reference evidence="4 5" key="1">
    <citation type="submission" date="2023-09" db="EMBL/GenBank/DDBJ databases">
        <authorList>
            <person name="Qi X."/>
        </authorList>
    </citation>
    <scope>NUCLEOTIDE SEQUENCE [LARGE SCALE GENOMIC DNA]</scope>
    <source>
        <strain evidence="4 5">S1-1</strain>
    </source>
</reference>
<dbReference type="Pfam" id="PF13505">
    <property type="entry name" value="OMP_b-brl"/>
    <property type="match status" value="1"/>
</dbReference>
<name>A0ABZ0GPB2_9GAMM</name>
<gene>
    <name evidence="4" type="ORF">RI844_19045</name>
</gene>
<dbReference type="Proteomes" id="UP001301442">
    <property type="component" value="Chromosome"/>
</dbReference>
<evidence type="ECO:0000259" key="3">
    <source>
        <dbReference type="Pfam" id="PF13505"/>
    </source>
</evidence>
<dbReference type="EMBL" id="CP136600">
    <property type="protein sequence ID" value="WOH37430.1"/>
    <property type="molecule type" value="Genomic_DNA"/>
</dbReference>
<dbReference type="Gene3D" id="2.40.160.20">
    <property type="match status" value="1"/>
</dbReference>
<dbReference type="SUPFAM" id="SSF56925">
    <property type="entry name" value="OMPA-like"/>
    <property type="match status" value="1"/>
</dbReference>
<evidence type="ECO:0000256" key="2">
    <source>
        <dbReference type="SAM" id="SignalP"/>
    </source>
</evidence>